<dbReference type="EMBL" id="MU118032">
    <property type="protein sequence ID" value="KAF9647480.1"/>
    <property type="molecule type" value="Genomic_DNA"/>
</dbReference>
<protein>
    <submittedName>
        <fullName evidence="1">Uncharacterized protein</fullName>
    </submittedName>
</protein>
<keyword evidence="2" id="KW-1185">Reference proteome</keyword>
<accession>A0ACB6ZCJ4</accession>
<organism evidence="1 2">
    <name type="scientific">Thelephora ganbajun</name>
    <name type="common">Ganba fungus</name>
    <dbReference type="NCBI Taxonomy" id="370292"/>
    <lineage>
        <taxon>Eukaryota</taxon>
        <taxon>Fungi</taxon>
        <taxon>Dikarya</taxon>
        <taxon>Basidiomycota</taxon>
        <taxon>Agaricomycotina</taxon>
        <taxon>Agaricomycetes</taxon>
        <taxon>Thelephorales</taxon>
        <taxon>Thelephoraceae</taxon>
        <taxon>Thelephora</taxon>
    </lineage>
</organism>
<reference evidence="1" key="1">
    <citation type="submission" date="2019-10" db="EMBL/GenBank/DDBJ databases">
        <authorList>
            <consortium name="DOE Joint Genome Institute"/>
            <person name="Kuo A."/>
            <person name="Miyauchi S."/>
            <person name="Kiss E."/>
            <person name="Drula E."/>
            <person name="Kohler A."/>
            <person name="Sanchez-Garcia M."/>
            <person name="Andreopoulos B."/>
            <person name="Barry K.W."/>
            <person name="Bonito G."/>
            <person name="Buee M."/>
            <person name="Carver A."/>
            <person name="Chen C."/>
            <person name="Cichocki N."/>
            <person name="Clum A."/>
            <person name="Culley D."/>
            <person name="Crous P.W."/>
            <person name="Fauchery L."/>
            <person name="Girlanda M."/>
            <person name="Hayes R."/>
            <person name="Keri Z."/>
            <person name="Labutti K."/>
            <person name="Lipzen A."/>
            <person name="Lombard V."/>
            <person name="Magnuson J."/>
            <person name="Maillard F."/>
            <person name="Morin E."/>
            <person name="Murat C."/>
            <person name="Nolan M."/>
            <person name="Ohm R."/>
            <person name="Pangilinan J."/>
            <person name="Pereira M."/>
            <person name="Perotto S."/>
            <person name="Peter M."/>
            <person name="Riley R."/>
            <person name="Sitrit Y."/>
            <person name="Stielow B."/>
            <person name="Szollosi G."/>
            <person name="Zifcakova L."/>
            <person name="Stursova M."/>
            <person name="Spatafora J.W."/>
            <person name="Tedersoo L."/>
            <person name="Vaario L.-M."/>
            <person name="Yamada A."/>
            <person name="Yan M."/>
            <person name="Wang P."/>
            <person name="Xu J."/>
            <person name="Bruns T."/>
            <person name="Baldrian P."/>
            <person name="Vilgalys R."/>
            <person name="Henrissat B."/>
            <person name="Grigoriev I.V."/>
            <person name="Hibbett D."/>
            <person name="Nagy L.G."/>
            <person name="Martin F.M."/>
        </authorList>
    </citation>
    <scope>NUCLEOTIDE SEQUENCE</scope>
    <source>
        <strain evidence="1">P2</strain>
    </source>
</reference>
<reference evidence="1" key="2">
    <citation type="journal article" date="2020" name="Nat. Commun.">
        <title>Large-scale genome sequencing of mycorrhizal fungi provides insights into the early evolution of symbiotic traits.</title>
        <authorList>
            <person name="Miyauchi S."/>
            <person name="Kiss E."/>
            <person name="Kuo A."/>
            <person name="Drula E."/>
            <person name="Kohler A."/>
            <person name="Sanchez-Garcia M."/>
            <person name="Morin E."/>
            <person name="Andreopoulos B."/>
            <person name="Barry K.W."/>
            <person name="Bonito G."/>
            <person name="Buee M."/>
            <person name="Carver A."/>
            <person name="Chen C."/>
            <person name="Cichocki N."/>
            <person name="Clum A."/>
            <person name="Culley D."/>
            <person name="Crous P.W."/>
            <person name="Fauchery L."/>
            <person name="Girlanda M."/>
            <person name="Hayes R.D."/>
            <person name="Keri Z."/>
            <person name="LaButti K."/>
            <person name="Lipzen A."/>
            <person name="Lombard V."/>
            <person name="Magnuson J."/>
            <person name="Maillard F."/>
            <person name="Murat C."/>
            <person name="Nolan M."/>
            <person name="Ohm R.A."/>
            <person name="Pangilinan J."/>
            <person name="Pereira M.F."/>
            <person name="Perotto S."/>
            <person name="Peter M."/>
            <person name="Pfister S."/>
            <person name="Riley R."/>
            <person name="Sitrit Y."/>
            <person name="Stielow J.B."/>
            <person name="Szollosi G."/>
            <person name="Zifcakova L."/>
            <person name="Stursova M."/>
            <person name="Spatafora J.W."/>
            <person name="Tedersoo L."/>
            <person name="Vaario L.M."/>
            <person name="Yamada A."/>
            <person name="Yan M."/>
            <person name="Wang P."/>
            <person name="Xu J."/>
            <person name="Bruns T."/>
            <person name="Baldrian P."/>
            <person name="Vilgalys R."/>
            <person name="Dunand C."/>
            <person name="Henrissat B."/>
            <person name="Grigoriev I.V."/>
            <person name="Hibbett D."/>
            <person name="Nagy L.G."/>
            <person name="Martin F.M."/>
        </authorList>
    </citation>
    <scope>NUCLEOTIDE SEQUENCE</scope>
    <source>
        <strain evidence="1">P2</strain>
    </source>
</reference>
<evidence type="ECO:0000313" key="2">
    <source>
        <dbReference type="Proteomes" id="UP000886501"/>
    </source>
</evidence>
<name>A0ACB6ZCJ4_THEGA</name>
<dbReference type="Proteomes" id="UP000886501">
    <property type="component" value="Unassembled WGS sequence"/>
</dbReference>
<sequence length="146" mass="16566">MSPCLWLIWVSGLTQLSLKEWALVVTYEEDPEAFGTLYKLKDIGTGLSKYIPDIIRCVRYQDHFGHRYWEGRMLLGQITETVVELLPLYCEVGADLINSQNEGRGLLAGESGSQEWVLHIVSSFEDSKILPKGSTDRAKGCPRRYI</sequence>
<gene>
    <name evidence="1" type="ORF">BDM02DRAFT_3116937</name>
</gene>
<comment type="caution">
    <text evidence="1">The sequence shown here is derived from an EMBL/GenBank/DDBJ whole genome shotgun (WGS) entry which is preliminary data.</text>
</comment>
<proteinExistence type="predicted"/>
<evidence type="ECO:0000313" key="1">
    <source>
        <dbReference type="EMBL" id="KAF9647480.1"/>
    </source>
</evidence>